<dbReference type="PANTHER" id="PTHR30443">
    <property type="entry name" value="INNER MEMBRANE PROTEIN"/>
    <property type="match status" value="1"/>
</dbReference>
<keyword evidence="5" id="KW-1185">Reference proteome</keyword>
<evidence type="ECO:0000259" key="3">
    <source>
        <dbReference type="Pfam" id="PF00884"/>
    </source>
</evidence>
<evidence type="ECO:0000313" key="5">
    <source>
        <dbReference type="Proteomes" id="UP000267223"/>
    </source>
</evidence>
<dbReference type="GO" id="GO:0009244">
    <property type="term" value="P:lipopolysaccharide core region biosynthetic process"/>
    <property type="evidence" value="ECO:0007669"/>
    <property type="project" value="TreeGrafter"/>
</dbReference>
<dbReference type="AlphaFoldDB" id="A0A3M9NKJ6"/>
<gene>
    <name evidence="4" type="ORF">EFY79_08930</name>
</gene>
<dbReference type="EMBL" id="RJJR01000005">
    <property type="protein sequence ID" value="RNI37508.1"/>
    <property type="molecule type" value="Genomic_DNA"/>
</dbReference>
<organism evidence="4 5">
    <name type="scientific">Hanamia caeni</name>
    <dbReference type="NCBI Taxonomy" id="2294116"/>
    <lineage>
        <taxon>Bacteria</taxon>
        <taxon>Pseudomonadati</taxon>
        <taxon>Bacteroidota</taxon>
        <taxon>Chitinophagia</taxon>
        <taxon>Chitinophagales</taxon>
        <taxon>Chitinophagaceae</taxon>
        <taxon>Hanamia</taxon>
    </lineage>
</organism>
<sequence length="518" mass="60584">MTPDNIKLVLNKGYVANILLLVLILFYAFLLFPEEYVTYKIIIWLTTFTVALCLFKINRIFFRLFMISLGLLAAIYYPVNNLFGPVSSSNVEALMSTNYAEVTSYLSVIPFNLYVKSVLLFLFPLFLCFLNFRFLKLKTSWILIFIVAGLYFSNRYFKDRIYNKAFDGAFNTIPTKLLGNITKFYLFTLKGMKYQAQLMNKKNDWQIESANVDKQLYFFIIGESVRKDVFSNRALFKYDPLDSVYRIDFENVISRGFVTIPSLRSAFVLTKRDEPDESYFPDNIVNLAKKSGVHTEWFSNQGFVGDDDNYISAIAKCTDYSEFLNKKQYFDYRESDDELLKILQRRLSQTRSKHNIYFIHTIGSHPSACKVTDGQYDKFLISDEVSCYVKSIENTKNLIYKVYKIAKNSGKTFKIVYFSDHGLTFDYENKIFTHRQESKEEYTVPFLILADDISQNAVIKAHRSLGDFLNFFQEFTGIKAKGENYSYRFISEDYDKNWNQLLDGLDFNQLKNNPIPFE</sequence>
<feature type="transmembrane region" description="Helical" evidence="2">
    <location>
        <begin position="113"/>
        <end position="132"/>
    </location>
</feature>
<name>A0A3M9NKJ6_9BACT</name>
<dbReference type="Gene3D" id="3.40.720.10">
    <property type="entry name" value="Alkaline Phosphatase, subunit A"/>
    <property type="match status" value="1"/>
</dbReference>
<evidence type="ECO:0000256" key="1">
    <source>
        <dbReference type="ARBA" id="ARBA00038481"/>
    </source>
</evidence>
<dbReference type="InterPro" id="IPR040423">
    <property type="entry name" value="PEA_transferase"/>
</dbReference>
<feature type="domain" description="Sulfatase N-terminal" evidence="3">
    <location>
        <begin position="216"/>
        <end position="475"/>
    </location>
</feature>
<dbReference type="InterPro" id="IPR017850">
    <property type="entry name" value="Alkaline_phosphatase_core_sf"/>
</dbReference>
<dbReference type="SUPFAM" id="SSF53649">
    <property type="entry name" value="Alkaline phosphatase-like"/>
    <property type="match status" value="1"/>
</dbReference>
<feature type="transmembrane region" description="Helical" evidence="2">
    <location>
        <begin position="60"/>
        <end position="79"/>
    </location>
</feature>
<dbReference type="Proteomes" id="UP000267223">
    <property type="component" value="Unassembled WGS sequence"/>
</dbReference>
<evidence type="ECO:0000313" key="4">
    <source>
        <dbReference type="EMBL" id="RNI37508.1"/>
    </source>
</evidence>
<keyword evidence="2" id="KW-1133">Transmembrane helix</keyword>
<proteinExistence type="inferred from homology"/>
<feature type="transmembrane region" description="Helical" evidence="2">
    <location>
        <begin position="12"/>
        <end position="30"/>
    </location>
</feature>
<protein>
    <recommendedName>
        <fullName evidence="3">Sulfatase N-terminal domain-containing protein</fullName>
    </recommendedName>
</protein>
<accession>A0A3M9NKJ6</accession>
<reference evidence="4 5" key="1">
    <citation type="submission" date="2018-11" db="EMBL/GenBank/DDBJ databases">
        <title>Draft genome sequence of Ferruginibacter sp. BO-59.</title>
        <authorList>
            <person name="Im W.T."/>
        </authorList>
    </citation>
    <scope>NUCLEOTIDE SEQUENCE [LARGE SCALE GENOMIC DNA]</scope>
    <source>
        <strain evidence="4 5">BO-59</strain>
    </source>
</reference>
<evidence type="ECO:0000256" key="2">
    <source>
        <dbReference type="SAM" id="Phobius"/>
    </source>
</evidence>
<comment type="caution">
    <text evidence="4">The sequence shown here is derived from an EMBL/GenBank/DDBJ whole genome shotgun (WGS) entry which is preliminary data.</text>
</comment>
<dbReference type="GO" id="GO:0016776">
    <property type="term" value="F:phosphotransferase activity, phosphate group as acceptor"/>
    <property type="evidence" value="ECO:0007669"/>
    <property type="project" value="TreeGrafter"/>
</dbReference>
<dbReference type="Pfam" id="PF00884">
    <property type="entry name" value="Sulfatase"/>
    <property type="match status" value="1"/>
</dbReference>
<dbReference type="PANTHER" id="PTHR30443:SF4">
    <property type="entry name" value="PHOSPHOETHANOLAMINE TRANSFERASE OPGE-RELATED"/>
    <property type="match status" value="1"/>
</dbReference>
<keyword evidence="2" id="KW-0472">Membrane</keyword>
<comment type="similarity">
    <text evidence="1">Belongs to the phosphoethanolamine transferase family.</text>
</comment>
<feature type="transmembrane region" description="Helical" evidence="2">
    <location>
        <begin position="139"/>
        <end position="157"/>
    </location>
</feature>
<feature type="transmembrane region" description="Helical" evidence="2">
    <location>
        <begin position="36"/>
        <end position="55"/>
    </location>
</feature>
<keyword evidence="2" id="KW-0812">Transmembrane</keyword>
<dbReference type="GO" id="GO:0005886">
    <property type="term" value="C:plasma membrane"/>
    <property type="evidence" value="ECO:0007669"/>
    <property type="project" value="UniProtKB-SubCell"/>
</dbReference>
<dbReference type="InterPro" id="IPR000917">
    <property type="entry name" value="Sulfatase_N"/>
</dbReference>